<dbReference type="Gene3D" id="3.30.70.2970">
    <property type="entry name" value="Protein of unknown function (DUF541), domain 2"/>
    <property type="match status" value="1"/>
</dbReference>
<dbReference type="Gene3D" id="3.30.110.170">
    <property type="entry name" value="Protein of unknown function (DUF541), domain 1"/>
    <property type="match status" value="1"/>
</dbReference>
<gene>
    <name evidence="2" type="ORF">Aconfl_36820</name>
</gene>
<evidence type="ECO:0008006" key="4">
    <source>
        <dbReference type="Google" id="ProtNLM"/>
    </source>
</evidence>
<sequence>MKHLLSLALFFGLAFGTFAQQLTQQVPLIEVEGYAERKIAPDEAVFTISLEEKSLRVNDAVTILNKKAQILADGLKKAKIKNYQLIADNYSVDVNRIYRSGSSRDSGYVARQTLRIVTTPVNEDLHKISDAIQSSGDMSYNFHFGIAESTRKSLENTLLAEALKDAESRALLIGSTLKLQGMRVFYVGMEPNYSPQPRYDMNVRVMADASPAPEMVINPDQQTISKRVFVKYTY</sequence>
<feature type="chain" id="PRO_5046299763" description="DUF541 domain-containing protein" evidence="1">
    <location>
        <begin position="20"/>
        <end position="234"/>
    </location>
</feature>
<protein>
    <recommendedName>
        <fullName evidence="4">DUF541 domain-containing protein</fullName>
    </recommendedName>
</protein>
<evidence type="ECO:0000256" key="1">
    <source>
        <dbReference type="SAM" id="SignalP"/>
    </source>
</evidence>
<dbReference type="InterPro" id="IPR052022">
    <property type="entry name" value="26kDa_periplasmic_antigen"/>
</dbReference>
<organism evidence="2 3">
    <name type="scientific">Algoriphagus confluentis</name>
    <dbReference type="NCBI Taxonomy" id="1697556"/>
    <lineage>
        <taxon>Bacteria</taxon>
        <taxon>Pseudomonadati</taxon>
        <taxon>Bacteroidota</taxon>
        <taxon>Cytophagia</taxon>
        <taxon>Cytophagales</taxon>
        <taxon>Cyclobacteriaceae</taxon>
        <taxon>Algoriphagus</taxon>
    </lineage>
</organism>
<feature type="signal peptide" evidence="1">
    <location>
        <begin position="1"/>
        <end position="19"/>
    </location>
</feature>
<dbReference type="InterPro" id="IPR007497">
    <property type="entry name" value="SIMPL/DUF541"/>
</dbReference>
<keyword evidence="3" id="KW-1185">Reference proteome</keyword>
<dbReference type="Pfam" id="PF04402">
    <property type="entry name" value="SIMPL"/>
    <property type="match status" value="1"/>
</dbReference>
<proteinExistence type="predicted"/>
<evidence type="ECO:0000313" key="3">
    <source>
        <dbReference type="Proteomes" id="UP001338309"/>
    </source>
</evidence>
<keyword evidence="1" id="KW-0732">Signal</keyword>
<dbReference type="PANTHER" id="PTHR34387:SF2">
    <property type="entry name" value="SLR1258 PROTEIN"/>
    <property type="match status" value="1"/>
</dbReference>
<dbReference type="EMBL" id="BTPD01000014">
    <property type="protein sequence ID" value="GMQ31039.1"/>
    <property type="molecule type" value="Genomic_DNA"/>
</dbReference>
<dbReference type="RefSeq" id="WP_338225744.1">
    <property type="nucleotide sequence ID" value="NZ_BTPD01000014.1"/>
</dbReference>
<evidence type="ECO:0000313" key="2">
    <source>
        <dbReference type="EMBL" id="GMQ31039.1"/>
    </source>
</evidence>
<comment type="caution">
    <text evidence="2">The sequence shown here is derived from an EMBL/GenBank/DDBJ whole genome shotgun (WGS) entry which is preliminary data.</text>
</comment>
<accession>A0ABQ6PSR4</accession>
<dbReference type="Proteomes" id="UP001338309">
    <property type="component" value="Unassembled WGS sequence"/>
</dbReference>
<name>A0ABQ6PSR4_9BACT</name>
<reference evidence="2 3" key="1">
    <citation type="submission" date="2023-08" db="EMBL/GenBank/DDBJ databases">
        <title>Draft genome sequence of Algoriphagus confluentis.</title>
        <authorList>
            <person name="Takatani N."/>
            <person name="Hosokawa M."/>
            <person name="Sawabe T."/>
        </authorList>
    </citation>
    <scope>NUCLEOTIDE SEQUENCE [LARGE SCALE GENOMIC DNA]</scope>
    <source>
        <strain evidence="2 3">NBRC 111222</strain>
    </source>
</reference>
<dbReference type="PANTHER" id="PTHR34387">
    <property type="entry name" value="SLR1258 PROTEIN"/>
    <property type="match status" value="1"/>
</dbReference>